<reference evidence="1" key="2">
    <citation type="journal article" date="2015" name="Fish Shellfish Immunol.">
        <title>Early steps in the European eel (Anguilla anguilla)-Vibrio vulnificus interaction in the gills: Role of the RtxA13 toxin.</title>
        <authorList>
            <person name="Callol A."/>
            <person name="Pajuelo D."/>
            <person name="Ebbesson L."/>
            <person name="Teles M."/>
            <person name="MacKenzie S."/>
            <person name="Amaro C."/>
        </authorList>
    </citation>
    <scope>NUCLEOTIDE SEQUENCE</scope>
</reference>
<evidence type="ECO:0000313" key="1">
    <source>
        <dbReference type="EMBL" id="JAH89821.1"/>
    </source>
</evidence>
<reference evidence="1" key="1">
    <citation type="submission" date="2014-11" db="EMBL/GenBank/DDBJ databases">
        <authorList>
            <person name="Amaro Gonzalez C."/>
        </authorList>
    </citation>
    <scope>NUCLEOTIDE SEQUENCE</scope>
</reference>
<proteinExistence type="predicted"/>
<name>A0A0E9WHS3_ANGAN</name>
<protein>
    <submittedName>
        <fullName evidence="1">Uncharacterized protein</fullName>
    </submittedName>
</protein>
<dbReference type="AlphaFoldDB" id="A0A0E9WHS3"/>
<sequence length="81" mass="9557">MQSVQQATLECQRWHVARKFTSPVFSQADPYFCSPPQQPLLKNNTYKQNPTVEHEQFLFRCHVNAKNNTIFNFHPVNMHIP</sequence>
<accession>A0A0E9WHS3</accession>
<organism evidence="1">
    <name type="scientific">Anguilla anguilla</name>
    <name type="common">European freshwater eel</name>
    <name type="synonym">Muraena anguilla</name>
    <dbReference type="NCBI Taxonomy" id="7936"/>
    <lineage>
        <taxon>Eukaryota</taxon>
        <taxon>Metazoa</taxon>
        <taxon>Chordata</taxon>
        <taxon>Craniata</taxon>
        <taxon>Vertebrata</taxon>
        <taxon>Euteleostomi</taxon>
        <taxon>Actinopterygii</taxon>
        <taxon>Neopterygii</taxon>
        <taxon>Teleostei</taxon>
        <taxon>Anguilliformes</taxon>
        <taxon>Anguillidae</taxon>
        <taxon>Anguilla</taxon>
    </lineage>
</organism>
<dbReference type="EMBL" id="GBXM01018756">
    <property type="protein sequence ID" value="JAH89821.1"/>
    <property type="molecule type" value="Transcribed_RNA"/>
</dbReference>